<evidence type="ECO:0000313" key="14">
    <source>
        <dbReference type="Proteomes" id="UP000887569"/>
    </source>
</evidence>
<reference evidence="15" key="1">
    <citation type="submission" date="2022-11" db="UniProtKB">
        <authorList>
            <consortium name="WormBaseParasite"/>
        </authorList>
    </citation>
    <scope>IDENTIFICATION</scope>
</reference>
<evidence type="ECO:0000256" key="11">
    <source>
        <dbReference type="SAM" id="Phobius"/>
    </source>
</evidence>
<dbReference type="Pfam" id="PF02931">
    <property type="entry name" value="Neur_chan_LBD"/>
    <property type="match status" value="1"/>
</dbReference>
<evidence type="ECO:0000256" key="5">
    <source>
        <dbReference type="ARBA" id="ARBA00022692"/>
    </source>
</evidence>
<dbReference type="SUPFAM" id="SSF90112">
    <property type="entry name" value="Neurotransmitter-gated ion-channel transmembrane pore"/>
    <property type="match status" value="1"/>
</dbReference>
<proteinExistence type="predicted"/>
<feature type="transmembrane region" description="Helical" evidence="11">
    <location>
        <begin position="402"/>
        <end position="421"/>
    </location>
</feature>
<keyword evidence="8" id="KW-0406">Ion transport</keyword>
<feature type="transmembrane region" description="Helical" evidence="11">
    <location>
        <begin position="283"/>
        <end position="305"/>
    </location>
</feature>
<name>A0A915ABA8_PARUN</name>
<evidence type="ECO:0000256" key="10">
    <source>
        <dbReference type="ARBA" id="ARBA00023303"/>
    </source>
</evidence>
<dbReference type="PROSITE" id="PS00236">
    <property type="entry name" value="NEUROTR_ION_CHANNEL"/>
    <property type="match status" value="1"/>
</dbReference>
<dbReference type="PRINTS" id="PR00253">
    <property type="entry name" value="GABAARECEPTR"/>
</dbReference>
<evidence type="ECO:0000256" key="2">
    <source>
        <dbReference type="ARBA" id="ARBA00004236"/>
    </source>
</evidence>
<feature type="transmembrane region" description="Helical" evidence="11">
    <location>
        <begin position="218"/>
        <end position="239"/>
    </location>
</feature>
<evidence type="ECO:0000256" key="6">
    <source>
        <dbReference type="ARBA" id="ARBA00022729"/>
    </source>
</evidence>
<dbReference type="InterPro" id="IPR006028">
    <property type="entry name" value="GABAA/Glycine_rcpt"/>
</dbReference>
<keyword evidence="7 11" id="KW-1133">Transmembrane helix</keyword>
<comment type="subcellular location">
    <subcellularLocation>
        <location evidence="2">Cell membrane</location>
    </subcellularLocation>
    <subcellularLocation>
        <location evidence="1">Membrane</location>
        <topology evidence="1">Multi-pass membrane protein</topology>
    </subcellularLocation>
</comment>
<organism evidence="14 15">
    <name type="scientific">Parascaris univalens</name>
    <name type="common">Nematode worm</name>
    <dbReference type="NCBI Taxonomy" id="6257"/>
    <lineage>
        <taxon>Eukaryota</taxon>
        <taxon>Metazoa</taxon>
        <taxon>Ecdysozoa</taxon>
        <taxon>Nematoda</taxon>
        <taxon>Chromadorea</taxon>
        <taxon>Rhabditida</taxon>
        <taxon>Spirurina</taxon>
        <taxon>Ascaridomorpha</taxon>
        <taxon>Ascaridoidea</taxon>
        <taxon>Ascarididae</taxon>
        <taxon>Parascaris</taxon>
    </lineage>
</organism>
<dbReference type="InterPro" id="IPR018000">
    <property type="entry name" value="Neurotransmitter_ion_chnl_CS"/>
</dbReference>
<dbReference type="SUPFAM" id="SSF63712">
    <property type="entry name" value="Nicotinic receptor ligand binding domain-like"/>
    <property type="match status" value="1"/>
</dbReference>
<accession>A0A915ABA8</accession>
<feature type="domain" description="Neurotransmitter-gated ion-channel ligand-binding" evidence="13">
    <location>
        <begin position="108"/>
        <end position="165"/>
    </location>
</feature>
<dbReference type="GO" id="GO:0004888">
    <property type="term" value="F:transmembrane signaling receptor activity"/>
    <property type="evidence" value="ECO:0007669"/>
    <property type="project" value="InterPro"/>
</dbReference>
<dbReference type="InterPro" id="IPR036734">
    <property type="entry name" value="Neur_chan_lig-bd_sf"/>
</dbReference>
<dbReference type="InterPro" id="IPR038050">
    <property type="entry name" value="Neuro_actylchol_rec"/>
</dbReference>
<evidence type="ECO:0000256" key="8">
    <source>
        <dbReference type="ARBA" id="ARBA00023065"/>
    </source>
</evidence>
<dbReference type="GO" id="GO:0005230">
    <property type="term" value="F:extracellular ligand-gated monoatomic ion channel activity"/>
    <property type="evidence" value="ECO:0007669"/>
    <property type="project" value="InterPro"/>
</dbReference>
<dbReference type="Gene3D" id="2.70.170.10">
    <property type="entry name" value="Neurotransmitter-gated ion-channel ligand-binding domain"/>
    <property type="match status" value="1"/>
</dbReference>
<keyword evidence="4" id="KW-1003">Cell membrane</keyword>
<sequence>MTHLVLIFFCMALIIDTGGVKHDEQRLNVIASSQEAAVVRIGMLINSINDVNFKQSTFKAMLTLTIVLEKSKRPVGGAVVRYDQYQYPFADLVILSKYATPLDGYRLITTANDGTSTSQTRYNTEIFCAFQLKYYPFDAHNCEIIVFAARHPIKQLSLSWIDSKGARLGPNVSPPNVHISALTSELCEFDSTYALTEFNAATARFGCVRARLLMSRPLYIPLICFFLPSGFAVLVSWLVAYVDRNRIQTRLTLLIFSSFIVFFIIYYAHTDIPHLVYLTAGDIWIIICFIFISLAFVELLFIHILMNLSRKHLLLANKDSYIRAESRYRREKHALREACSGSARLPPANGRIFEKKHVEVHFESLPITSSTSNSEAIVHDYFRRWSDYYSVMAARLDLGARIILPITFLVVALLYFLFYIIL</sequence>
<feature type="transmembrane region" description="Helical" evidence="11">
    <location>
        <begin position="251"/>
        <end position="268"/>
    </location>
</feature>
<evidence type="ECO:0000313" key="15">
    <source>
        <dbReference type="WBParaSite" id="PgR003_g155_t05"/>
    </source>
</evidence>
<evidence type="ECO:0000259" key="13">
    <source>
        <dbReference type="Pfam" id="PF02931"/>
    </source>
</evidence>
<evidence type="ECO:0000256" key="4">
    <source>
        <dbReference type="ARBA" id="ARBA00022475"/>
    </source>
</evidence>
<keyword evidence="14" id="KW-1185">Reference proteome</keyword>
<dbReference type="AlphaFoldDB" id="A0A915ABA8"/>
<dbReference type="GO" id="GO:0005886">
    <property type="term" value="C:plasma membrane"/>
    <property type="evidence" value="ECO:0007669"/>
    <property type="project" value="UniProtKB-SubCell"/>
</dbReference>
<evidence type="ECO:0000256" key="3">
    <source>
        <dbReference type="ARBA" id="ARBA00022448"/>
    </source>
</evidence>
<feature type="chain" id="PRO_5037709330" evidence="12">
    <location>
        <begin position="20"/>
        <end position="422"/>
    </location>
</feature>
<dbReference type="Proteomes" id="UP000887569">
    <property type="component" value="Unplaced"/>
</dbReference>
<evidence type="ECO:0000256" key="12">
    <source>
        <dbReference type="SAM" id="SignalP"/>
    </source>
</evidence>
<dbReference type="InterPro" id="IPR006201">
    <property type="entry name" value="Neur_channel"/>
</dbReference>
<keyword evidence="5 11" id="KW-0812">Transmembrane</keyword>
<evidence type="ECO:0000256" key="9">
    <source>
        <dbReference type="ARBA" id="ARBA00023136"/>
    </source>
</evidence>
<protein>
    <submittedName>
        <fullName evidence="15">Neurotransmitter-gated ion-channel ligand-binding domain-containing protein</fullName>
    </submittedName>
</protein>
<dbReference type="PANTHER" id="PTHR18945">
    <property type="entry name" value="NEUROTRANSMITTER GATED ION CHANNEL"/>
    <property type="match status" value="1"/>
</dbReference>
<keyword evidence="6 12" id="KW-0732">Signal</keyword>
<evidence type="ECO:0000256" key="1">
    <source>
        <dbReference type="ARBA" id="ARBA00004141"/>
    </source>
</evidence>
<keyword evidence="3" id="KW-0813">Transport</keyword>
<feature type="signal peptide" evidence="12">
    <location>
        <begin position="1"/>
        <end position="19"/>
    </location>
</feature>
<evidence type="ECO:0000256" key="7">
    <source>
        <dbReference type="ARBA" id="ARBA00022989"/>
    </source>
</evidence>
<dbReference type="InterPro" id="IPR006202">
    <property type="entry name" value="Neur_chan_lig-bd"/>
</dbReference>
<dbReference type="WBParaSite" id="PgR003_g155_t05">
    <property type="protein sequence ID" value="PgR003_g155_t05"/>
    <property type="gene ID" value="PgR003_g155"/>
</dbReference>
<dbReference type="InterPro" id="IPR036719">
    <property type="entry name" value="Neuro-gated_channel_TM_sf"/>
</dbReference>
<dbReference type="Gene3D" id="1.20.58.390">
    <property type="entry name" value="Neurotransmitter-gated ion-channel transmembrane domain"/>
    <property type="match status" value="1"/>
</dbReference>
<keyword evidence="10" id="KW-0407">Ion channel</keyword>
<keyword evidence="9 11" id="KW-0472">Membrane</keyword>